<dbReference type="InterPro" id="IPR051615">
    <property type="entry name" value="Transcr_Regulatory_Elem"/>
</dbReference>
<keyword evidence="6" id="KW-0539">Nucleus</keyword>
<keyword evidence="5" id="KW-0804">Transcription</keyword>
<dbReference type="Proteomes" id="UP000029964">
    <property type="component" value="Unassembled WGS sequence"/>
</dbReference>
<reference evidence="9" key="1">
    <citation type="journal article" date="2014" name="Genome Announc.">
        <title>Genome sequence and annotation of Acremonium chrysogenum, producer of the beta-lactam antibiotic cephalosporin C.</title>
        <authorList>
            <person name="Terfehr D."/>
            <person name="Dahlmann T.A."/>
            <person name="Specht T."/>
            <person name="Zadra I."/>
            <person name="Kuernsteiner H."/>
            <person name="Kueck U."/>
        </authorList>
    </citation>
    <scope>NUCLEOTIDE SEQUENCE [LARGE SCALE GENOMIC DNA]</scope>
    <source>
        <strain evidence="9">ATCC 11550 / CBS 779.69 / DSM 880 / IAM 14645 / JCM 23072 / IMI 49137</strain>
    </source>
</reference>
<dbReference type="AlphaFoldDB" id="A0A086ST10"/>
<dbReference type="PANTHER" id="PTHR31313">
    <property type="entry name" value="TY1 ENHANCER ACTIVATOR"/>
    <property type="match status" value="1"/>
</dbReference>
<proteinExistence type="predicted"/>
<dbReference type="CDD" id="cd12148">
    <property type="entry name" value="fungal_TF_MHR"/>
    <property type="match status" value="1"/>
</dbReference>
<keyword evidence="9" id="KW-1185">Reference proteome</keyword>
<protein>
    <recommendedName>
        <fullName evidence="10">Transcription factor domain-containing protein</fullName>
    </recommendedName>
</protein>
<organism evidence="8 9">
    <name type="scientific">Hapsidospora chrysogenum (strain ATCC 11550 / CBS 779.69 / DSM 880 / IAM 14645 / JCM 23072 / IMI 49137)</name>
    <name type="common">Acremonium chrysogenum</name>
    <dbReference type="NCBI Taxonomy" id="857340"/>
    <lineage>
        <taxon>Eukaryota</taxon>
        <taxon>Fungi</taxon>
        <taxon>Dikarya</taxon>
        <taxon>Ascomycota</taxon>
        <taxon>Pezizomycotina</taxon>
        <taxon>Sordariomycetes</taxon>
        <taxon>Hypocreomycetidae</taxon>
        <taxon>Hypocreales</taxon>
        <taxon>Bionectriaceae</taxon>
        <taxon>Hapsidospora</taxon>
    </lineage>
</organism>
<dbReference type="GO" id="GO:0003677">
    <property type="term" value="F:DNA binding"/>
    <property type="evidence" value="ECO:0007669"/>
    <property type="project" value="UniProtKB-KW"/>
</dbReference>
<feature type="compositionally biased region" description="Polar residues" evidence="7">
    <location>
        <begin position="57"/>
        <end position="72"/>
    </location>
</feature>
<evidence type="ECO:0000256" key="2">
    <source>
        <dbReference type="ARBA" id="ARBA00022833"/>
    </source>
</evidence>
<dbReference type="GO" id="GO:0046872">
    <property type="term" value="F:metal ion binding"/>
    <property type="evidence" value="ECO:0007669"/>
    <property type="project" value="UniProtKB-KW"/>
</dbReference>
<evidence type="ECO:0000256" key="7">
    <source>
        <dbReference type="SAM" id="MobiDB-lite"/>
    </source>
</evidence>
<accession>A0A086ST10</accession>
<comment type="caution">
    <text evidence="8">The sequence shown here is derived from an EMBL/GenBank/DDBJ whole genome shotgun (WGS) entry which is preliminary data.</text>
</comment>
<dbReference type="PANTHER" id="PTHR31313:SF81">
    <property type="entry name" value="TY1 ENHANCER ACTIVATOR"/>
    <property type="match status" value="1"/>
</dbReference>
<evidence type="ECO:0000256" key="3">
    <source>
        <dbReference type="ARBA" id="ARBA00023015"/>
    </source>
</evidence>
<sequence length="277" mass="30901">MAEKITRRALAKAETDALTRRVQQLEELLNQQSDGQTPLPTPISQTQPSCPPLPVSQVRNGRSEPQLSQMRPSTDVPEDSPASAKLSNRSDAEDQISVIRNLVPSPIRFDMSSGRVRYFGPTTNMNVLTASSHSGALERRETHWPIRMVVKDMAMETHDYLMELYWTCHNSVLHLVHSDAFYHDMERGGTQFYSLYLHLAILATGFKYADKSRNDVQRLATTGTAGSTLHEKARAFAKLELDGPGGIPSIQAFGLLADIEFNIGRDDCGWLFAVRCI</sequence>
<feature type="compositionally biased region" description="Polar residues" evidence="7">
    <location>
        <begin position="29"/>
        <end position="48"/>
    </location>
</feature>
<evidence type="ECO:0008006" key="10">
    <source>
        <dbReference type="Google" id="ProtNLM"/>
    </source>
</evidence>
<dbReference type="EMBL" id="JPKY01000291">
    <property type="protein sequence ID" value="KFH40242.1"/>
    <property type="molecule type" value="Genomic_DNA"/>
</dbReference>
<keyword evidence="4" id="KW-0238">DNA-binding</keyword>
<keyword evidence="2" id="KW-0862">Zinc</keyword>
<evidence type="ECO:0000256" key="4">
    <source>
        <dbReference type="ARBA" id="ARBA00023125"/>
    </source>
</evidence>
<evidence type="ECO:0000313" key="9">
    <source>
        <dbReference type="Proteomes" id="UP000029964"/>
    </source>
</evidence>
<name>A0A086ST10_HAPC1</name>
<keyword evidence="1" id="KW-0479">Metal-binding</keyword>
<dbReference type="OrthoDB" id="2154091at2759"/>
<evidence type="ECO:0000256" key="5">
    <source>
        <dbReference type="ARBA" id="ARBA00023163"/>
    </source>
</evidence>
<evidence type="ECO:0000256" key="1">
    <source>
        <dbReference type="ARBA" id="ARBA00022723"/>
    </source>
</evidence>
<keyword evidence="3" id="KW-0805">Transcription regulation</keyword>
<gene>
    <name evidence="8" type="ORF">ACRE_090970</name>
</gene>
<evidence type="ECO:0000256" key="6">
    <source>
        <dbReference type="ARBA" id="ARBA00023242"/>
    </source>
</evidence>
<dbReference type="HOGENOM" id="CLU_1004584_0_0_1"/>
<evidence type="ECO:0000313" key="8">
    <source>
        <dbReference type="EMBL" id="KFH40242.1"/>
    </source>
</evidence>
<feature type="region of interest" description="Disordered" evidence="7">
    <location>
        <begin position="27"/>
        <end position="92"/>
    </location>
</feature>